<gene>
    <name evidence="12" type="ORF">GT347_25645</name>
</gene>
<dbReference type="CDD" id="cd01948">
    <property type="entry name" value="EAL"/>
    <property type="match status" value="1"/>
</dbReference>
<evidence type="ECO:0000256" key="8">
    <source>
        <dbReference type="ARBA" id="ARBA00023136"/>
    </source>
</evidence>
<evidence type="ECO:0000256" key="2">
    <source>
        <dbReference type="ARBA" id="ARBA00012282"/>
    </source>
</evidence>
<dbReference type="PANTHER" id="PTHR33121:SF70">
    <property type="entry name" value="SIGNALING PROTEIN YKOW"/>
    <property type="match status" value="1"/>
</dbReference>
<evidence type="ECO:0000256" key="7">
    <source>
        <dbReference type="ARBA" id="ARBA00022989"/>
    </source>
</evidence>
<dbReference type="SUPFAM" id="SSF141868">
    <property type="entry name" value="EAL domain-like"/>
    <property type="match status" value="1"/>
</dbReference>
<dbReference type="InterPro" id="IPR050706">
    <property type="entry name" value="Cyclic-di-GMP_PDE-like"/>
</dbReference>
<dbReference type="PROSITE" id="PS50883">
    <property type="entry name" value="EAL"/>
    <property type="match status" value="1"/>
</dbReference>
<keyword evidence="3" id="KW-1003">Cell membrane</keyword>
<dbReference type="InterPro" id="IPR024744">
    <property type="entry name" value="CSS-motif_dom"/>
</dbReference>
<keyword evidence="13" id="KW-1185">Reference proteome</keyword>
<dbReference type="RefSeq" id="WP_160554879.1">
    <property type="nucleotide sequence ID" value="NZ_CP047650.1"/>
</dbReference>
<name>A0A857JD85_9BURK</name>
<evidence type="ECO:0000259" key="11">
    <source>
        <dbReference type="PROSITE" id="PS50883"/>
    </source>
</evidence>
<keyword evidence="5 10" id="KW-0812">Transmembrane</keyword>
<dbReference type="InterPro" id="IPR035919">
    <property type="entry name" value="EAL_sf"/>
</dbReference>
<proteinExistence type="predicted"/>
<dbReference type="GO" id="GO:0005886">
    <property type="term" value="C:plasma membrane"/>
    <property type="evidence" value="ECO:0007669"/>
    <property type="project" value="UniProtKB-SubCell"/>
</dbReference>
<evidence type="ECO:0000256" key="6">
    <source>
        <dbReference type="ARBA" id="ARBA00022801"/>
    </source>
</evidence>
<dbReference type="Gene3D" id="3.20.20.450">
    <property type="entry name" value="EAL domain"/>
    <property type="match status" value="1"/>
</dbReference>
<dbReference type="EC" id="3.1.4.52" evidence="2"/>
<evidence type="ECO:0000256" key="4">
    <source>
        <dbReference type="ARBA" id="ARBA00022636"/>
    </source>
</evidence>
<dbReference type="GO" id="GO:0071111">
    <property type="term" value="F:cyclic-guanylate-specific phosphodiesterase activity"/>
    <property type="evidence" value="ECO:0007669"/>
    <property type="project" value="UniProtKB-EC"/>
</dbReference>
<dbReference type="InterPro" id="IPR001633">
    <property type="entry name" value="EAL_dom"/>
</dbReference>
<accession>A0A857JD85</accession>
<comment type="subcellular location">
    <subcellularLocation>
        <location evidence="1">Cell membrane</location>
        <topology evidence="1">Multi-pass membrane protein</topology>
    </subcellularLocation>
</comment>
<evidence type="ECO:0000313" key="12">
    <source>
        <dbReference type="EMBL" id="QHJ01070.1"/>
    </source>
</evidence>
<dbReference type="EMBL" id="CP047650">
    <property type="protein sequence ID" value="QHJ01070.1"/>
    <property type="molecule type" value="Genomic_DNA"/>
</dbReference>
<dbReference type="AlphaFoldDB" id="A0A857JD85"/>
<keyword evidence="6" id="KW-0378">Hydrolase</keyword>
<feature type="domain" description="EAL" evidence="11">
    <location>
        <begin position="223"/>
        <end position="472"/>
    </location>
</feature>
<evidence type="ECO:0000256" key="1">
    <source>
        <dbReference type="ARBA" id="ARBA00004651"/>
    </source>
</evidence>
<dbReference type="SMART" id="SM00052">
    <property type="entry name" value="EAL"/>
    <property type="match status" value="1"/>
</dbReference>
<evidence type="ECO:0000256" key="9">
    <source>
        <dbReference type="ARBA" id="ARBA00034290"/>
    </source>
</evidence>
<dbReference type="Pfam" id="PF12792">
    <property type="entry name" value="CSS-motif"/>
    <property type="match status" value="1"/>
</dbReference>
<organism evidence="12 13">
    <name type="scientific">Xylophilus rhododendri</name>
    <dbReference type="NCBI Taxonomy" id="2697032"/>
    <lineage>
        <taxon>Bacteria</taxon>
        <taxon>Pseudomonadati</taxon>
        <taxon>Pseudomonadota</taxon>
        <taxon>Betaproteobacteria</taxon>
        <taxon>Burkholderiales</taxon>
        <taxon>Xylophilus</taxon>
    </lineage>
</organism>
<keyword evidence="7 10" id="KW-1133">Transmembrane helix</keyword>
<evidence type="ECO:0000313" key="13">
    <source>
        <dbReference type="Proteomes" id="UP000464787"/>
    </source>
</evidence>
<keyword evidence="4" id="KW-0973">c-di-GMP</keyword>
<feature type="transmembrane region" description="Helical" evidence="10">
    <location>
        <begin position="197"/>
        <end position="217"/>
    </location>
</feature>
<dbReference type="Pfam" id="PF00563">
    <property type="entry name" value="EAL"/>
    <property type="match status" value="1"/>
</dbReference>
<dbReference type="PANTHER" id="PTHR33121">
    <property type="entry name" value="CYCLIC DI-GMP PHOSPHODIESTERASE PDEF"/>
    <property type="match status" value="1"/>
</dbReference>
<comment type="catalytic activity">
    <reaction evidence="9">
        <text>3',3'-c-di-GMP + H2O = 5'-phosphoguanylyl(3'-&gt;5')guanosine + H(+)</text>
        <dbReference type="Rhea" id="RHEA:24902"/>
        <dbReference type="ChEBI" id="CHEBI:15377"/>
        <dbReference type="ChEBI" id="CHEBI:15378"/>
        <dbReference type="ChEBI" id="CHEBI:58754"/>
        <dbReference type="ChEBI" id="CHEBI:58805"/>
        <dbReference type="EC" id="3.1.4.52"/>
    </reaction>
</comment>
<dbReference type="Proteomes" id="UP000464787">
    <property type="component" value="Chromosome"/>
</dbReference>
<reference evidence="12 13" key="1">
    <citation type="submission" date="2020-01" db="EMBL/GenBank/DDBJ databases">
        <title>Genome sequencing of strain KACC 21265.</title>
        <authorList>
            <person name="Heo J."/>
            <person name="Kim S.-J."/>
            <person name="Kim J.-S."/>
            <person name="Hong S.-B."/>
            <person name="Kwon S.-W."/>
        </authorList>
    </citation>
    <scope>NUCLEOTIDE SEQUENCE [LARGE SCALE GENOMIC DNA]</scope>
    <source>
        <strain evidence="12 13">KACC 21265</strain>
    </source>
</reference>
<evidence type="ECO:0000256" key="5">
    <source>
        <dbReference type="ARBA" id="ARBA00022692"/>
    </source>
</evidence>
<protein>
    <recommendedName>
        <fullName evidence="2">cyclic-guanylate-specific phosphodiesterase</fullName>
        <ecNumber evidence="2">3.1.4.52</ecNumber>
    </recommendedName>
</protein>
<dbReference type="KEGG" id="xyk:GT347_25645"/>
<keyword evidence="8 10" id="KW-0472">Membrane</keyword>
<sequence length="492" mass="54618">MQAVMADTSSLLDELNTRFRPDCEPENLKRLNALMYAHRYVRGIGLLDEQGRLFCSVGAGRLDQPAPPSRSVIDGSIGRYQLNTPVRRFVGPIEDSIRGTAIERGRFQVLADSAPTQDAFREHSDAVWAGAGSQRRRIFTGTYGQWSEPVLSPDVAQLSFDWRHARLFVTDTVQGVSPVSVQSILGVHSLDVFRLRILAVATIFCALFGLVLSRAIARHCRAYETMDYRIRHLFAPDKVVCHYQPILELATGRMIGCEVLARLRDGDKLIYPDKFIPALNRRKLTWAFDAAVSRAALLELAAALPPQTRFAVALNFFPQNLRRDTIHAHLQDVMARVGRTDLQIELEVTEYDFSPELAPELRRLKADGYGISIDDFGTGYSNLGMVKKVSPDFLKIDRSFVLEMGDETIRSSLIPEIIAIATAVGSEVIAEGIETIDQLDQLRTLGVRYGQGYYFARPMAMADLQRFMAAHAVAAEAAIPAAAADTFVDSAV</sequence>
<evidence type="ECO:0000256" key="3">
    <source>
        <dbReference type="ARBA" id="ARBA00022475"/>
    </source>
</evidence>
<evidence type="ECO:0000256" key="10">
    <source>
        <dbReference type="SAM" id="Phobius"/>
    </source>
</evidence>